<organism evidence="8 9">
    <name type="scientific">Haemophilus pittmaniae</name>
    <dbReference type="NCBI Taxonomy" id="249188"/>
    <lineage>
        <taxon>Bacteria</taxon>
        <taxon>Pseudomonadati</taxon>
        <taxon>Pseudomonadota</taxon>
        <taxon>Gammaproteobacteria</taxon>
        <taxon>Pasteurellales</taxon>
        <taxon>Pasteurellaceae</taxon>
        <taxon>Haemophilus</taxon>
    </lineage>
</organism>
<feature type="transmembrane region" description="Helical" evidence="6">
    <location>
        <begin position="7"/>
        <end position="25"/>
    </location>
</feature>
<evidence type="ECO:0000256" key="2">
    <source>
        <dbReference type="ARBA" id="ARBA00022519"/>
    </source>
</evidence>
<dbReference type="EMBL" id="UGHS01000004">
    <property type="protein sequence ID" value="STO93512.1"/>
    <property type="molecule type" value="Genomic_DNA"/>
</dbReference>
<dbReference type="AlphaFoldDB" id="A0A377IZC0"/>
<sequence>MTTNLRWNILLGVCALGLAAWYYSLNQTDENLQTLIKKADSPEYVGFKMQTTIFSPEGKKQYFAQADKVEYYTQDGHTDFSAPVVYLFDVPLDTQFNAKGDTNASSNKENTDNLANDGKNGQNWKLSAVQARLTKNNMLYLEGDVLAQSLDPLSRLQRITTSSALVNLKNQDISSDSQVTINGLNFYSNGLKMVGNLRNQTATLKEQVKTYYEINNK</sequence>
<keyword evidence="3 6" id="KW-0812">Transmembrane</keyword>
<dbReference type="PIRSF" id="PIRSF028513">
    <property type="entry name" value="LptC"/>
    <property type="match status" value="1"/>
</dbReference>
<dbReference type="GO" id="GO:0015221">
    <property type="term" value="F:lipopolysaccharide transmembrane transporter activity"/>
    <property type="evidence" value="ECO:0007669"/>
    <property type="project" value="InterPro"/>
</dbReference>
<proteinExistence type="inferred from homology"/>
<evidence type="ECO:0000313" key="9">
    <source>
        <dbReference type="Proteomes" id="UP000255264"/>
    </source>
</evidence>
<comment type="function">
    <text evidence="6">Involved in the assembly of lipopolysaccharide (LPS). Required for the translocation of LPS from the inner membrane to the outer membrane. Facilitates the transfer of LPS from the inner membrane to the periplasmic protein LptA. Could be a docking site for LptA.</text>
</comment>
<dbReference type="Pfam" id="PF06835">
    <property type="entry name" value="LptC"/>
    <property type="match status" value="1"/>
</dbReference>
<dbReference type="InterPro" id="IPR026265">
    <property type="entry name" value="LptC"/>
</dbReference>
<dbReference type="PANTHER" id="PTHR37481">
    <property type="entry name" value="LIPOPOLYSACCHARIDE EXPORT SYSTEM PROTEIN LPTC"/>
    <property type="match status" value="1"/>
</dbReference>
<dbReference type="Gene3D" id="2.60.450.10">
    <property type="entry name" value="Lipopolysaccharide (LPS) transport protein A like domain"/>
    <property type="match status" value="1"/>
</dbReference>
<gene>
    <name evidence="6 8" type="primary">lptC</name>
    <name evidence="8" type="ORF">NCTC13335_01392</name>
</gene>
<dbReference type="InterPro" id="IPR052363">
    <property type="entry name" value="LPS_export_LptC"/>
</dbReference>
<dbReference type="OrthoDB" id="5659892at2"/>
<dbReference type="GO" id="GO:0017089">
    <property type="term" value="F:glycolipid transfer activity"/>
    <property type="evidence" value="ECO:0007669"/>
    <property type="project" value="TreeGrafter"/>
</dbReference>
<feature type="region of interest" description="Disordered" evidence="7">
    <location>
        <begin position="99"/>
        <end position="119"/>
    </location>
</feature>
<evidence type="ECO:0000256" key="6">
    <source>
        <dbReference type="HAMAP-Rule" id="MF_01915"/>
    </source>
</evidence>
<dbReference type="PANTHER" id="PTHR37481:SF1">
    <property type="entry name" value="LIPOPOLYSACCHARIDE EXPORT SYSTEM PROTEIN LPTC"/>
    <property type="match status" value="1"/>
</dbReference>
<protein>
    <recommendedName>
        <fullName evidence="6">Lipopolysaccharide export system protein LptC</fullName>
    </recommendedName>
</protein>
<reference evidence="8 9" key="1">
    <citation type="submission" date="2018-06" db="EMBL/GenBank/DDBJ databases">
        <authorList>
            <consortium name="Pathogen Informatics"/>
            <person name="Doyle S."/>
        </authorList>
    </citation>
    <scope>NUCLEOTIDE SEQUENCE [LARGE SCALE GENOMIC DNA]</scope>
    <source>
        <strain evidence="8 9">NCTC13335</strain>
    </source>
</reference>
<comment type="subcellular location">
    <subcellularLocation>
        <location evidence="6">Cell inner membrane</location>
        <topology evidence="6">Single-pass membrane protein</topology>
    </subcellularLocation>
</comment>
<keyword evidence="1 6" id="KW-1003">Cell membrane</keyword>
<keyword evidence="2 6" id="KW-0997">Cell inner membrane</keyword>
<keyword evidence="9" id="KW-1185">Reference proteome</keyword>
<dbReference type="GO" id="GO:0043165">
    <property type="term" value="P:Gram-negative-bacterium-type cell outer membrane assembly"/>
    <property type="evidence" value="ECO:0007669"/>
    <property type="project" value="UniProtKB-UniRule"/>
</dbReference>
<dbReference type="Proteomes" id="UP000255264">
    <property type="component" value="Unassembled WGS sequence"/>
</dbReference>
<comment type="subunit">
    <text evidence="6">Component of the lipopolysaccharide transport and assembly complex. Interacts with LptA and the LptBFG transporter complex.</text>
</comment>
<keyword evidence="5 6" id="KW-0472">Membrane</keyword>
<keyword evidence="4 6" id="KW-1133">Transmembrane helix</keyword>
<evidence type="ECO:0000256" key="7">
    <source>
        <dbReference type="SAM" id="MobiDB-lite"/>
    </source>
</evidence>
<accession>A0A377IZC0</accession>
<dbReference type="GO" id="GO:0030288">
    <property type="term" value="C:outer membrane-bounded periplasmic space"/>
    <property type="evidence" value="ECO:0007669"/>
    <property type="project" value="TreeGrafter"/>
</dbReference>
<dbReference type="RefSeq" id="WP_115003222.1">
    <property type="nucleotide sequence ID" value="NZ_UGHS01000004.1"/>
</dbReference>
<evidence type="ECO:0000256" key="4">
    <source>
        <dbReference type="ARBA" id="ARBA00022989"/>
    </source>
</evidence>
<evidence type="ECO:0000256" key="1">
    <source>
        <dbReference type="ARBA" id="ARBA00022475"/>
    </source>
</evidence>
<evidence type="ECO:0000256" key="3">
    <source>
        <dbReference type="ARBA" id="ARBA00022692"/>
    </source>
</evidence>
<evidence type="ECO:0000256" key="5">
    <source>
        <dbReference type="ARBA" id="ARBA00023136"/>
    </source>
</evidence>
<dbReference type="InterPro" id="IPR010664">
    <property type="entry name" value="LipoPS_assembly_LptC-rel"/>
</dbReference>
<dbReference type="GO" id="GO:0005886">
    <property type="term" value="C:plasma membrane"/>
    <property type="evidence" value="ECO:0007669"/>
    <property type="project" value="UniProtKB-SubCell"/>
</dbReference>
<name>A0A377IZC0_9PAST</name>
<dbReference type="HAMAP" id="MF_01915">
    <property type="entry name" value="LPS_assembly_LptC"/>
    <property type="match status" value="1"/>
</dbReference>
<dbReference type="NCBIfam" id="TIGR04409">
    <property type="entry name" value="LptC_YrbK"/>
    <property type="match status" value="2"/>
</dbReference>
<comment type="similarity">
    <text evidence="6">Belongs to the LptC family.</text>
</comment>
<evidence type="ECO:0000313" key="8">
    <source>
        <dbReference type="EMBL" id="STO93512.1"/>
    </source>
</evidence>